<feature type="domain" description="Helicase ATP-binding" evidence="8">
    <location>
        <begin position="57"/>
        <end position="222"/>
    </location>
</feature>
<dbReference type="SMART" id="SM00490">
    <property type="entry name" value="HELICc"/>
    <property type="match status" value="1"/>
</dbReference>
<dbReference type="InterPro" id="IPR002464">
    <property type="entry name" value="DNA/RNA_helicase_DEAH_CS"/>
</dbReference>
<reference evidence="11" key="3">
    <citation type="submission" date="2021-02" db="UniProtKB">
        <authorList>
            <consortium name="EnsemblMetazoa"/>
        </authorList>
    </citation>
    <scope>IDENTIFICATION</scope>
    <source>
        <strain evidence="11">USDA</strain>
    </source>
</reference>
<dbReference type="CDD" id="cd18791">
    <property type="entry name" value="SF2_C_RHA"/>
    <property type="match status" value="1"/>
</dbReference>
<dbReference type="SMART" id="SM00847">
    <property type="entry name" value="HA2"/>
    <property type="match status" value="1"/>
</dbReference>
<dbReference type="Pfam" id="PF04408">
    <property type="entry name" value="WHD_HA2"/>
    <property type="match status" value="1"/>
</dbReference>
<dbReference type="Gene3D" id="3.40.50.300">
    <property type="entry name" value="P-loop containing nucleotide triphosphate hydrolases"/>
    <property type="match status" value="2"/>
</dbReference>
<keyword evidence="12" id="KW-1185">Reference proteome</keyword>
<dbReference type="eggNOG" id="KOG0922">
    <property type="taxonomic scope" value="Eukaryota"/>
</dbReference>
<dbReference type="PROSITE" id="PS00690">
    <property type="entry name" value="DEAH_ATP_HELICASE"/>
    <property type="match status" value="1"/>
</dbReference>
<evidence type="ECO:0000256" key="6">
    <source>
        <dbReference type="ARBA" id="ARBA00022840"/>
    </source>
</evidence>
<dbReference type="InterPro" id="IPR007502">
    <property type="entry name" value="Helicase-assoc_dom"/>
</dbReference>
<dbReference type="GO" id="GO:0003723">
    <property type="term" value="F:RNA binding"/>
    <property type="evidence" value="ECO:0007669"/>
    <property type="project" value="TreeGrafter"/>
</dbReference>
<dbReference type="FunCoup" id="E0VEY7">
    <property type="interactions" value="938"/>
</dbReference>
<dbReference type="InterPro" id="IPR011709">
    <property type="entry name" value="DEAD-box_helicase_OB_fold"/>
</dbReference>
<dbReference type="Proteomes" id="UP000009046">
    <property type="component" value="Unassembled WGS sequence"/>
</dbReference>
<dbReference type="InterPro" id="IPR014001">
    <property type="entry name" value="Helicase_ATP-bd"/>
</dbReference>
<dbReference type="GO" id="GO:0016787">
    <property type="term" value="F:hydrolase activity"/>
    <property type="evidence" value="ECO:0007669"/>
    <property type="project" value="UniProtKB-KW"/>
</dbReference>
<dbReference type="GeneID" id="8239489"/>
<dbReference type="PROSITE" id="PS51192">
    <property type="entry name" value="HELICASE_ATP_BIND_1"/>
    <property type="match status" value="1"/>
</dbReference>
<keyword evidence="6" id="KW-0067">ATP-binding</keyword>
<dbReference type="OrthoDB" id="10253254at2759"/>
<dbReference type="EMBL" id="DS235100">
    <property type="protein sequence ID" value="EEB11961.1"/>
    <property type="molecule type" value="Genomic_DNA"/>
</dbReference>
<dbReference type="InterPro" id="IPR027417">
    <property type="entry name" value="P-loop_NTPase"/>
</dbReference>
<accession>E0VEY7</accession>
<dbReference type="OMA" id="FHEVMET"/>
<proteinExistence type="inferred from homology"/>
<gene>
    <name evidence="11" type="primary">8239489</name>
    <name evidence="10" type="ORF">Phum_PHUM146750</name>
</gene>
<evidence type="ECO:0000259" key="9">
    <source>
        <dbReference type="PROSITE" id="PS51194"/>
    </source>
</evidence>
<reference evidence="10" key="2">
    <citation type="submission" date="2007-04" db="EMBL/GenBank/DDBJ databases">
        <title>The genome of the human body louse.</title>
        <authorList>
            <consortium name="The Human Body Louse Genome Consortium"/>
            <person name="Kirkness E."/>
            <person name="Walenz B."/>
            <person name="Hass B."/>
            <person name="Bruggner R."/>
            <person name="Strausberg R."/>
        </authorList>
    </citation>
    <scope>NUCLEOTIDE SEQUENCE</scope>
    <source>
        <strain evidence="10">USDA</strain>
    </source>
</reference>
<evidence type="ECO:0000256" key="1">
    <source>
        <dbReference type="ARBA" id="ARBA00008792"/>
    </source>
</evidence>
<feature type="domain" description="Helicase C-terminal" evidence="9">
    <location>
        <begin position="253"/>
        <end position="417"/>
    </location>
</feature>
<dbReference type="EnsemblMetazoa" id="PHUM146750-RB">
    <property type="protein sequence ID" value="PHUM146750-PB"/>
    <property type="gene ID" value="PHUM146750"/>
</dbReference>
<protein>
    <recommendedName>
        <fullName evidence="2">RNA helicase</fullName>
        <ecNumber evidence="2">3.6.4.13</ecNumber>
    </recommendedName>
</protein>
<dbReference type="InterPro" id="IPR011545">
    <property type="entry name" value="DEAD/DEAH_box_helicase_dom"/>
</dbReference>
<evidence type="ECO:0000256" key="4">
    <source>
        <dbReference type="ARBA" id="ARBA00022801"/>
    </source>
</evidence>
<evidence type="ECO:0000256" key="3">
    <source>
        <dbReference type="ARBA" id="ARBA00022741"/>
    </source>
</evidence>
<dbReference type="GO" id="GO:0003724">
    <property type="term" value="F:RNA helicase activity"/>
    <property type="evidence" value="ECO:0007669"/>
    <property type="project" value="UniProtKB-EC"/>
</dbReference>
<evidence type="ECO:0000256" key="2">
    <source>
        <dbReference type="ARBA" id="ARBA00012552"/>
    </source>
</evidence>
<dbReference type="RefSeq" id="XP_002424699.1">
    <property type="nucleotide sequence ID" value="XM_002424654.1"/>
</dbReference>
<dbReference type="Pfam" id="PF00271">
    <property type="entry name" value="Helicase_C"/>
    <property type="match status" value="1"/>
</dbReference>
<dbReference type="PANTHER" id="PTHR18934:SF136">
    <property type="entry name" value="ATP-DEPENDENT RNA HELICASE DHX35-RELATED"/>
    <property type="match status" value="1"/>
</dbReference>
<dbReference type="InterPro" id="IPR001650">
    <property type="entry name" value="Helicase_C-like"/>
</dbReference>
<evidence type="ECO:0000313" key="10">
    <source>
        <dbReference type="EMBL" id="EEB11961.1"/>
    </source>
</evidence>
<keyword evidence="5 10" id="KW-0347">Helicase</keyword>
<dbReference type="Pfam" id="PF21010">
    <property type="entry name" value="HA2_C"/>
    <property type="match status" value="1"/>
</dbReference>
<comment type="catalytic activity">
    <reaction evidence="7">
        <text>ATP + H2O = ADP + phosphate + H(+)</text>
        <dbReference type="Rhea" id="RHEA:13065"/>
        <dbReference type="ChEBI" id="CHEBI:15377"/>
        <dbReference type="ChEBI" id="CHEBI:15378"/>
        <dbReference type="ChEBI" id="CHEBI:30616"/>
        <dbReference type="ChEBI" id="CHEBI:43474"/>
        <dbReference type="ChEBI" id="CHEBI:456216"/>
        <dbReference type="EC" id="3.6.4.13"/>
    </reaction>
</comment>
<dbReference type="SMART" id="SM00487">
    <property type="entry name" value="DEXDc"/>
    <property type="match status" value="1"/>
</dbReference>
<dbReference type="InParanoid" id="E0VEY7"/>
<evidence type="ECO:0000313" key="12">
    <source>
        <dbReference type="Proteomes" id="UP000009046"/>
    </source>
</evidence>
<dbReference type="EC" id="3.6.4.13" evidence="2"/>
<name>E0VEY7_PEDHC</name>
<evidence type="ECO:0000256" key="5">
    <source>
        <dbReference type="ARBA" id="ARBA00022806"/>
    </source>
</evidence>
<reference evidence="10" key="1">
    <citation type="submission" date="2007-04" db="EMBL/GenBank/DDBJ databases">
        <title>Annotation of Pediculus humanus corporis strain USDA.</title>
        <authorList>
            <person name="Kirkness E."/>
            <person name="Hannick L."/>
            <person name="Hass B."/>
            <person name="Bruggner R."/>
            <person name="Lawson D."/>
            <person name="Bidwell S."/>
            <person name="Joardar V."/>
            <person name="Caler E."/>
            <person name="Walenz B."/>
            <person name="Inman J."/>
            <person name="Schobel S."/>
            <person name="Galinsky K."/>
            <person name="Amedeo P."/>
            <person name="Strausberg R."/>
        </authorList>
    </citation>
    <scope>NUCLEOTIDE SEQUENCE</scope>
    <source>
        <strain evidence="10">USDA</strain>
    </source>
</reference>
<dbReference type="VEuPathDB" id="VectorBase:PHUM146750"/>
<dbReference type="CTD" id="8239489"/>
<evidence type="ECO:0000256" key="7">
    <source>
        <dbReference type="ARBA" id="ARBA00047984"/>
    </source>
</evidence>
<dbReference type="Pfam" id="PF00270">
    <property type="entry name" value="DEAD"/>
    <property type="match status" value="1"/>
</dbReference>
<dbReference type="EMBL" id="AAZO01001700">
    <property type="status" value="NOT_ANNOTATED_CDS"/>
    <property type="molecule type" value="Genomic_DNA"/>
</dbReference>
<keyword evidence="3" id="KW-0547">Nucleotide-binding</keyword>
<dbReference type="InterPro" id="IPR048333">
    <property type="entry name" value="HA2_WH"/>
</dbReference>
<evidence type="ECO:0000313" key="11">
    <source>
        <dbReference type="EnsemblMetazoa" id="PHUM146750-PB"/>
    </source>
</evidence>
<comment type="similarity">
    <text evidence="1">Belongs to the DEAD box helicase family. DEAH subfamily.</text>
</comment>
<dbReference type="Pfam" id="PF07717">
    <property type="entry name" value="OB_NTP_bind"/>
    <property type="match status" value="1"/>
</dbReference>
<dbReference type="STRING" id="121224.E0VEY7"/>
<dbReference type="AlphaFoldDB" id="E0VEY7"/>
<dbReference type="FunFam" id="3.40.50.300:FF:000578">
    <property type="entry name" value="probable ATP-dependent RNA helicase DHX35"/>
    <property type="match status" value="1"/>
</dbReference>
<dbReference type="GO" id="GO:0005524">
    <property type="term" value="F:ATP binding"/>
    <property type="evidence" value="ECO:0007669"/>
    <property type="project" value="UniProtKB-KW"/>
</dbReference>
<dbReference type="SUPFAM" id="SSF52540">
    <property type="entry name" value="P-loop containing nucleoside triphosphate hydrolases"/>
    <property type="match status" value="1"/>
</dbReference>
<dbReference type="PANTHER" id="PTHR18934">
    <property type="entry name" value="ATP-DEPENDENT RNA HELICASE"/>
    <property type="match status" value="1"/>
</dbReference>
<sequence length="673" mass="76660">MYIIGLYSRDSYNSFQEDTIDLDPNSSTTFVYNPHVLLPYEEQKQRLPIFNVRNHILYLLEKYQVLVLVGETGCGKSTQLPQYLYEAGWTEEGQIIGVTEPRRIAATTLAARVSEERGCPLGQLVGYTIRFDDCSKVGETKIKFMTEGILIREIMSDPLLKNYSVIILDEVHERTLFTDIIMGLMKKILRKNKSLRLIVSSATVDADELQFFFNFNKTKNKENDTSVILSVPGSSYSVDIFYLEEPIPDYVQGVVDTVLKIHDREFRGDILAFLTGQEEIERAILVVCLHVLPMHGSLPYGDQLKVFRPAKQYQRKVIISTNIAETSVTIPGIVYVIDSGFVKIRWFKPETGIDSLSIVPISQASANQRAGRAGRNCRGKAYRLYRESDFEKLTKATPCEMQRTDLSQAILQLKALYIHNVLRFDFPSPPPAKNLTVALQLLFALNAIDENGELTDPLGVKMAEIPIHPFYSKMLLASDQFHCSKEILTILSCIQVETIFVKPNSGSASIRARIEHRKFQATEGDLITLLNAYEAFEENGKSRDWCMKYFLNYKGLLRVAEIQNQVTKLLGKDFKFESAAEDDVLVRKAITSGLFQNAAYLHYSGVYKSVRGDQELSIHPSSVLYTLEQPSWVLYCDVVHTNKAYMKNITVIEPEWLEELAPHYYEKKVDRDY</sequence>
<dbReference type="Gene3D" id="1.20.120.1080">
    <property type="match status" value="1"/>
</dbReference>
<organism>
    <name type="scientific">Pediculus humanus subsp. corporis</name>
    <name type="common">Body louse</name>
    <dbReference type="NCBI Taxonomy" id="121224"/>
    <lineage>
        <taxon>Eukaryota</taxon>
        <taxon>Metazoa</taxon>
        <taxon>Ecdysozoa</taxon>
        <taxon>Arthropoda</taxon>
        <taxon>Hexapoda</taxon>
        <taxon>Insecta</taxon>
        <taxon>Pterygota</taxon>
        <taxon>Neoptera</taxon>
        <taxon>Paraneoptera</taxon>
        <taxon>Psocodea</taxon>
        <taxon>Troctomorpha</taxon>
        <taxon>Phthiraptera</taxon>
        <taxon>Anoplura</taxon>
        <taxon>Pediculidae</taxon>
        <taxon>Pediculus</taxon>
    </lineage>
</organism>
<evidence type="ECO:0000259" key="8">
    <source>
        <dbReference type="PROSITE" id="PS51192"/>
    </source>
</evidence>
<dbReference type="GO" id="GO:0071013">
    <property type="term" value="C:catalytic step 2 spliceosome"/>
    <property type="evidence" value="ECO:0007669"/>
    <property type="project" value="TreeGrafter"/>
</dbReference>
<dbReference type="PROSITE" id="PS51194">
    <property type="entry name" value="HELICASE_CTER"/>
    <property type="match status" value="1"/>
</dbReference>
<keyword evidence="4" id="KW-0378">Hydrolase</keyword>